<accession>A0A9Q1JBA5</accession>
<evidence type="ECO:0000313" key="4">
    <source>
        <dbReference type="Proteomes" id="UP001152622"/>
    </source>
</evidence>
<feature type="compositionally biased region" description="Low complexity" evidence="1">
    <location>
        <begin position="105"/>
        <end position="114"/>
    </location>
</feature>
<organism evidence="3 4">
    <name type="scientific">Synaphobranchus kaupii</name>
    <name type="common">Kaup's arrowtooth eel</name>
    <dbReference type="NCBI Taxonomy" id="118154"/>
    <lineage>
        <taxon>Eukaryota</taxon>
        <taxon>Metazoa</taxon>
        <taxon>Chordata</taxon>
        <taxon>Craniata</taxon>
        <taxon>Vertebrata</taxon>
        <taxon>Euteleostomi</taxon>
        <taxon>Actinopterygii</taxon>
        <taxon>Neopterygii</taxon>
        <taxon>Teleostei</taxon>
        <taxon>Anguilliformes</taxon>
        <taxon>Synaphobranchidae</taxon>
        <taxon>Synaphobranchus</taxon>
    </lineage>
</organism>
<keyword evidence="4" id="KW-1185">Reference proteome</keyword>
<evidence type="ECO:0000313" key="3">
    <source>
        <dbReference type="EMBL" id="KAJ8379378.1"/>
    </source>
</evidence>
<evidence type="ECO:0000256" key="1">
    <source>
        <dbReference type="SAM" id="MobiDB-lite"/>
    </source>
</evidence>
<dbReference type="Proteomes" id="UP001152622">
    <property type="component" value="Chromosome 1"/>
</dbReference>
<feature type="region of interest" description="Disordered" evidence="1">
    <location>
        <begin position="79"/>
        <end position="131"/>
    </location>
</feature>
<dbReference type="InterPro" id="IPR026195">
    <property type="entry name" value="PSGL-1"/>
</dbReference>
<protein>
    <recommendedName>
        <fullName evidence="5">P-selectin glycoprotein ligand 1</fullName>
    </recommendedName>
</protein>
<dbReference type="OrthoDB" id="8927116at2759"/>
<name>A0A9Q1JBA5_SYNKA</name>
<dbReference type="AlphaFoldDB" id="A0A9Q1JBA5"/>
<dbReference type="GO" id="GO:0050901">
    <property type="term" value="P:leukocyte tethering or rolling"/>
    <property type="evidence" value="ECO:0007669"/>
    <property type="project" value="TreeGrafter"/>
</dbReference>
<sequence>MLPDFSGGGSEAGLVFGSLGDLNLDNWNYRVVCRSHPLGMDTAFSKMAETWPHLLLLLSLFNPLLSLNLTNQNETGSMSTTNASTGALVPEVNPGGRRPVTNRQPTTTIKPTTTRGDQAPADKGGFPCSTPPSRRDGLVSQCLIAIAALAGVATIFIVSTIVLCTKLSSTKHRYRMNRDYGTEMVCISNLLPDGNGSHGRPRISKSNGALIPNLEDSDEDDLTLHSFLPETDRCS</sequence>
<comment type="caution">
    <text evidence="3">The sequence shown here is derived from an EMBL/GenBank/DDBJ whole genome shotgun (WGS) entry which is preliminary data.</text>
</comment>
<keyword evidence="2" id="KW-0812">Transmembrane</keyword>
<reference evidence="3" key="1">
    <citation type="journal article" date="2023" name="Science">
        <title>Genome structures resolve the early diversification of teleost fishes.</title>
        <authorList>
            <person name="Parey E."/>
            <person name="Louis A."/>
            <person name="Montfort J."/>
            <person name="Bouchez O."/>
            <person name="Roques C."/>
            <person name="Iampietro C."/>
            <person name="Lluch J."/>
            <person name="Castinel A."/>
            <person name="Donnadieu C."/>
            <person name="Desvignes T."/>
            <person name="Floi Bucao C."/>
            <person name="Jouanno E."/>
            <person name="Wen M."/>
            <person name="Mejri S."/>
            <person name="Dirks R."/>
            <person name="Jansen H."/>
            <person name="Henkel C."/>
            <person name="Chen W.J."/>
            <person name="Zahm M."/>
            <person name="Cabau C."/>
            <person name="Klopp C."/>
            <person name="Thompson A.W."/>
            <person name="Robinson-Rechavi M."/>
            <person name="Braasch I."/>
            <person name="Lecointre G."/>
            <person name="Bobe J."/>
            <person name="Postlethwait J.H."/>
            <person name="Berthelot C."/>
            <person name="Roest Crollius H."/>
            <person name="Guiguen Y."/>
        </authorList>
    </citation>
    <scope>NUCLEOTIDE SEQUENCE</scope>
    <source>
        <strain evidence="3">WJC10195</strain>
    </source>
</reference>
<dbReference type="EMBL" id="JAINUF010000001">
    <property type="protein sequence ID" value="KAJ8379378.1"/>
    <property type="molecule type" value="Genomic_DNA"/>
</dbReference>
<gene>
    <name evidence="3" type="ORF">SKAU_G00001560</name>
</gene>
<proteinExistence type="predicted"/>
<evidence type="ECO:0008006" key="5">
    <source>
        <dbReference type="Google" id="ProtNLM"/>
    </source>
</evidence>
<evidence type="ECO:0000256" key="2">
    <source>
        <dbReference type="SAM" id="Phobius"/>
    </source>
</evidence>
<dbReference type="GO" id="GO:0005886">
    <property type="term" value="C:plasma membrane"/>
    <property type="evidence" value="ECO:0007669"/>
    <property type="project" value="TreeGrafter"/>
</dbReference>
<dbReference type="PANTHER" id="PTHR17384">
    <property type="entry name" value="P-SELECTIN GLYCOPROTEIN LIGAND-1"/>
    <property type="match status" value="1"/>
</dbReference>
<keyword evidence="2" id="KW-1133">Transmembrane helix</keyword>
<keyword evidence="2" id="KW-0472">Membrane</keyword>
<feature type="transmembrane region" description="Helical" evidence="2">
    <location>
        <begin position="143"/>
        <end position="165"/>
    </location>
</feature>
<dbReference type="PANTHER" id="PTHR17384:SF7">
    <property type="entry name" value="P-SELECTIN GLYCOPROTEIN LIGAND 1"/>
    <property type="match status" value="1"/>
</dbReference>